<keyword evidence="1" id="KW-1133">Transmembrane helix</keyword>
<reference evidence="3" key="1">
    <citation type="journal article" date="2015" name="PLoS Genet.">
        <title>Genome Sequence and Transcriptome Analyses of Chrysochromulina tobin: Metabolic Tools for Enhanced Algal Fitness in the Prominent Order Prymnesiales (Haptophyceae).</title>
        <authorList>
            <person name="Hovde B.T."/>
            <person name="Deodato C.R."/>
            <person name="Hunsperger H.M."/>
            <person name="Ryken S.A."/>
            <person name="Yost W."/>
            <person name="Jha R.K."/>
            <person name="Patterson J."/>
            <person name="Monnat R.J. Jr."/>
            <person name="Barlow S.B."/>
            <person name="Starkenburg S.R."/>
            <person name="Cattolico R.A."/>
        </authorList>
    </citation>
    <scope>NUCLEOTIDE SEQUENCE</scope>
    <source>
        <strain evidence="3">CCMP291</strain>
    </source>
</reference>
<dbReference type="Proteomes" id="UP000037460">
    <property type="component" value="Unassembled WGS sequence"/>
</dbReference>
<keyword evidence="1" id="KW-0472">Membrane</keyword>
<name>A0A0M0JN67_9EUKA</name>
<protein>
    <submittedName>
        <fullName evidence="2">Uncharacterized protein</fullName>
    </submittedName>
</protein>
<keyword evidence="3" id="KW-1185">Reference proteome</keyword>
<gene>
    <name evidence="2" type="ORF">Ctob_014497</name>
</gene>
<evidence type="ECO:0000313" key="3">
    <source>
        <dbReference type="Proteomes" id="UP000037460"/>
    </source>
</evidence>
<evidence type="ECO:0000313" key="2">
    <source>
        <dbReference type="EMBL" id="KOO27767.1"/>
    </source>
</evidence>
<dbReference type="AlphaFoldDB" id="A0A0M0JN67"/>
<organism evidence="2 3">
    <name type="scientific">Chrysochromulina tobinii</name>
    <dbReference type="NCBI Taxonomy" id="1460289"/>
    <lineage>
        <taxon>Eukaryota</taxon>
        <taxon>Haptista</taxon>
        <taxon>Haptophyta</taxon>
        <taxon>Prymnesiophyceae</taxon>
        <taxon>Prymnesiales</taxon>
        <taxon>Chrysochromulinaceae</taxon>
        <taxon>Chrysochromulina</taxon>
    </lineage>
</organism>
<accession>A0A0M0JN67</accession>
<feature type="transmembrane region" description="Helical" evidence="1">
    <location>
        <begin position="126"/>
        <end position="148"/>
    </location>
</feature>
<sequence length="173" mass="17758">MTVETSFTLSGDVSNYGFYEINAIKALIAAAVDVQQSAVTVAVTAASVHVTATIAVTSMTQAGTVQTTLSTGIMASPAALQAAMQTTSSPVLRAATVEAALSVCPPGGCKSTAAALNVKDALEMPYVWIIVGCAVGAAVLLLIAFAAYRCRKPRKDTRANVKNSQLSKQLGSF</sequence>
<proteinExistence type="predicted"/>
<evidence type="ECO:0000256" key="1">
    <source>
        <dbReference type="SAM" id="Phobius"/>
    </source>
</evidence>
<keyword evidence="1" id="KW-0812">Transmembrane</keyword>
<comment type="caution">
    <text evidence="2">The sequence shown here is derived from an EMBL/GenBank/DDBJ whole genome shotgun (WGS) entry which is preliminary data.</text>
</comment>
<dbReference type="EMBL" id="JWZX01002670">
    <property type="protein sequence ID" value="KOO27767.1"/>
    <property type="molecule type" value="Genomic_DNA"/>
</dbReference>